<dbReference type="AlphaFoldDB" id="A0A0X1KTZ2"/>
<dbReference type="Proteomes" id="UP000077469">
    <property type="component" value="Chromosome"/>
</dbReference>
<dbReference type="InterPro" id="IPR011051">
    <property type="entry name" value="RmlC_Cupin_sf"/>
</dbReference>
<evidence type="ECO:0000259" key="1">
    <source>
        <dbReference type="Pfam" id="PF08007"/>
    </source>
</evidence>
<proteinExistence type="predicted"/>
<feature type="domain" description="JmjC" evidence="1">
    <location>
        <begin position="36"/>
        <end position="103"/>
    </location>
</feature>
<dbReference type="KEGG" id="phy:AJ81_05875"/>
<dbReference type="OrthoDB" id="46162at2"/>
<dbReference type="PATRIC" id="fig|1123384.7.peg.1177"/>
<dbReference type="Gene3D" id="2.60.120.10">
    <property type="entry name" value="Jelly Rolls"/>
    <property type="match status" value="1"/>
</dbReference>
<dbReference type="PaxDb" id="1123384-AJ81_05875"/>
<dbReference type="InterPro" id="IPR003347">
    <property type="entry name" value="JmjC_dom"/>
</dbReference>
<evidence type="ECO:0000313" key="2">
    <source>
        <dbReference type="EMBL" id="AJC74770.1"/>
    </source>
</evidence>
<gene>
    <name evidence="2" type="ORF">AJ81_05875</name>
</gene>
<protein>
    <recommendedName>
        <fullName evidence="1">JmjC domain-containing protein</fullName>
    </recommendedName>
</protein>
<organism evidence="2 3">
    <name type="scientific">Pseudothermotoga hypogea DSM 11164 = NBRC 106472</name>
    <dbReference type="NCBI Taxonomy" id="1123384"/>
    <lineage>
        <taxon>Bacteria</taxon>
        <taxon>Thermotogati</taxon>
        <taxon>Thermotogota</taxon>
        <taxon>Thermotogae</taxon>
        <taxon>Thermotogales</taxon>
        <taxon>Thermotogaceae</taxon>
        <taxon>Pseudothermotoga</taxon>
    </lineage>
</organism>
<dbReference type="InterPro" id="IPR014710">
    <property type="entry name" value="RmlC-like_jellyroll"/>
</dbReference>
<dbReference type="Pfam" id="PF08007">
    <property type="entry name" value="JmjC_2"/>
    <property type="match status" value="1"/>
</dbReference>
<accession>A0A0X1KTZ2</accession>
<evidence type="ECO:0000313" key="3">
    <source>
        <dbReference type="Proteomes" id="UP000077469"/>
    </source>
</evidence>
<keyword evidence="3" id="KW-1185">Reference proteome</keyword>
<dbReference type="EMBL" id="CP007141">
    <property type="protein sequence ID" value="AJC74770.1"/>
    <property type="molecule type" value="Genomic_DNA"/>
</dbReference>
<name>A0A0X1KTZ2_9THEM</name>
<sequence>MDEPIKMSSAEKLTPLIEGLQARKIKFESPSVGKAEIHRDWHDLYVVLEGRAKVQLGELSGQIDEVSVGELRSNEMKVEQEIELTEGDILLIPAGVAHRTIVDSFYLQWVFKIPRVRG</sequence>
<dbReference type="SUPFAM" id="SSF51182">
    <property type="entry name" value="RmlC-like cupins"/>
    <property type="match status" value="1"/>
</dbReference>
<dbReference type="STRING" id="1123384.AJ81_05875"/>
<reference evidence="2 3" key="1">
    <citation type="submission" date="2014-01" db="EMBL/GenBank/DDBJ databases">
        <title>Genome sequencing of Thermotog hypogea.</title>
        <authorList>
            <person name="Zhang X."/>
            <person name="Alvare G."/>
            <person name="Fristensky B."/>
            <person name="Chen L."/>
            <person name="Suen T."/>
            <person name="Chen Q."/>
            <person name="Ma K."/>
        </authorList>
    </citation>
    <scope>NUCLEOTIDE SEQUENCE [LARGE SCALE GENOMIC DNA]</scope>
    <source>
        <strain evidence="2 3">DSM 11164</strain>
    </source>
</reference>
<dbReference type="RefSeq" id="WP_051368714.1">
    <property type="nucleotide sequence ID" value="NC_022795.1"/>
</dbReference>